<dbReference type="InterPro" id="IPR038763">
    <property type="entry name" value="DHH_sf"/>
</dbReference>
<evidence type="ECO:0000256" key="4">
    <source>
        <dbReference type="ARBA" id="ARBA00022801"/>
    </source>
</evidence>
<dbReference type="PANTHER" id="PTHR30255:SF2">
    <property type="entry name" value="SINGLE-STRANDED-DNA-SPECIFIC EXONUCLEASE RECJ"/>
    <property type="match status" value="1"/>
</dbReference>
<dbReference type="Pfam" id="PF01368">
    <property type="entry name" value="DHH"/>
    <property type="match status" value="1"/>
</dbReference>
<protein>
    <recommendedName>
        <fullName evidence="2">Single-stranded-DNA-specific exonuclease RecJ</fullName>
    </recommendedName>
</protein>
<dbReference type="InterPro" id="IPR041122">
    <property type="entry name" value="RecJ_OB"/>
</dbReference>
<evidence type="ECO:0000256" key="2">
    <source>
        <dbReference type="ARBA" id="ARBA00019841"/>
    </source>
</evidence>
<dbReference type="InterPro" id="IPR051673">
    <property type="entry name" value="SSDNA_exonuclease_RecJ"/>
</dbReference>
<comment type="caution">
    <text evidence="9">The sequence shown here is derived from an EMBL/GenBank/DDBJ whole genome shotgun (WGS) entry which is preliminary data.</text>
</comment>
<dbReference type="AlphaFoldDB" id="A0A1F5FIQ1"/>
<dbReference type="GO" id="GO:0006281">
    <property type="term" value="P:DNA repair"/>
    <property type="evidence" value="ECO:0007669"/>
    <property type="project" value="InterPro"/>
</dbReference>
<dbReference type="Pfam" id="PF02272">
    <property type="entry name" value="DHHA1"/>
    <property type="match status" value="1"/>
</dbReference>
<dbReference type="Proteomes" id="UP000177187">
    <property type="component" value="Unassembled WGS sequence"/>
</dbReference>
<keyword evidence="4" id="KW-0378">Hydrolase</keyword>
<sequence length="805" mass="88997">MMGMGGVKRFEWRESPPDWRGRHRICRELLIHPVTAQALLNRGMSNPAEAFSFLYGAVHHDPFRFLQMGTVVDRITRAVADGEGIFVFGDYDVDGITGTVALVDFLRRIGARVGHMVPNRLTQGYDLSPKVVAETKAAGYGLLVTNDCGVTAHEAARHAGELGLDLIITDHHLPDEKLPEALAIINGNVGGSGYPFSGLAGVGTVFKVISALSRALGRGPDPEEYLDLVALGTVADVSPLVDENRALVVAGLARMNNIPRLGLAALIDSAGLGGRRIGAKQLSYVLAPRLNAAGRIATAEVGVDLLLCEDADEAYRLAMRVESLNRQRRLIESETTREALALAEDDIAFEEVPVIVVGSNDWHPGVVGIVAARLADRFARPALVFGEMGRGSARGYGDFDVIGALDECADVLEDYGGHLHAAGVRIKFPNLPELRRKINEIARRKPIAPHPLLEIDAELRLTAVNEQLLWEIERLDPYGIGNPEPVFNTGGVMLADEPRVVGKNHLKLVLTQDGVSLEAIAFGRADLTSYLPRNRPFDIAFHLERNTFHAGSNIQLRVLDFDFEERVEGGLSSVSVDDRRDSGAMDDLLEIVAAGPTVIYAGSNRRREIQRFLALRGYLPATIPADLDDRHYLFWETLTIGGFKVIPEAWACVCDPFDNPYDAILLRELGRIAGNLHLVLLYERQDLKEWHRKALDRVRLAEIYRDLPKDGPFNDDIIVQLSGRWMTRGEARLALSIFLDLGLLTRRNGSYELVSVQDRRDLTKSFTYQRLVRFGAEGRRFFRQQMELEGRELLKLLLNVCSTVG</sequence>
<dbReference type="Pfam" id="PF17768">
    <property type="entry name" value="RecJ_OB"/>
    <property type="match status" value="1"/>
</dbReference>
<proteinExistence type="inferred from homology"/>
<feature type="domain" description="RecJ OB" evidence="8">
    <location>
        <begin position="455"/>
        <end position="560"/>
    </location>
</feature>
<keyword evidence="5 9" id="KW-0269">Exonuclease</keyword>
<dbReference type="InterPro" id="IPR003156">
    <property type="entry name" value="DHHA1_dom"/>
</dbReference>
<keyword evidence="3" id="KW-0540">Nuclease</keyword>
<dbReference type="EMBL" id="MFAF01000008">
    <property type="protein sequence ID" value="OGD79518.1"/>
    <property type="molecule type" value="Genomic_DNA"/>
</dbReference>
<evidence type="ECO:0000259" key="8">
    <source>
        <dbReference type="Pfam" id="PF17768"/>
    </source>
</evidence>
<dbReference type="PANTHER" id="PTHR30255">
    <property type="entry name" value="SINGLE-STRANDED-DNA-SPECIFIC EXONUCLEASE RECJ"/>
    <property type="match status" value="1"/>
</dbReference>
<evidence type="ECO:0000313" key="9">
    <source>
        <dbReference type="EMBL" id="OGD79518.1"/>
    </source>
</evidence>
<evidence type="ECO:0000256" key="5">
    <source>
        <dbReference type="ARBA" id="ARBA00022839"/>
    </source>
</evidence>
<comment type="similarity">
    <text evidence="1">Belongs to the RecJ family.</text>
</comment>
<dbReference type="InterPro" id="IPR001667">
    <property type="entry name" value="DDH_dom"/>
</dbReference>
<evidence type="ECO:0000259" key="6">
    <source>
        <dbReference type="Pfam" id="PF01368"/>
    </source>
</evidence>
<dbReference type="InterPro" id="IPR004610">
    <property type="entry name" value="RecJ"/>
</dbReference>
<reference evidence="9 10" key="1">
    <citation type="journal article" date="2016" name="Nat. Commun.">
        <title>Thousands of microbial genomes shed light on interconnected biogeochemical processes in an aquifer system.</title>
        <authorList>
            <person name="Anantharaman K."/>
            <person name="Brown C.T."/>
            <person name="Hug L.A."/>
            <person name="Sharon I."/>
            <person name="Castelle C.J."/>
            <person name="Probst A.J."/>
            <person name="Thomas B.C."/>
            <person name="Singh A."/>
            <person name="Wilkins M.J."/>
            <person name="Karaoz U."/>
            <person name="Brodie E.L."/>
            <person name="Williams K.H."/>
            <person name="Hubbard S.S."/>
            <person name="Banfield J.F."/>
        </authorList>
    </citation>
    <scope>NUCLEOTIDE SEQUENCE [LARGE SCALE GENOMIC DNA]</scope>
</reference>
<dbReference type="GO" id="GO:0008409">
    <property type="term" value="F:5'-3' exonuclease activity"/>
    <property type="evidence" value="ECO:0007669"/>
    <property type="project" value="InterPro"/>
</dbReference>
<gene>
    <name evidence="9" type="ORF">A2Y64_07885</name>
</gene>
<evidence type="ECO:0000256" key="1">
    <source>
        <dbReference type="ARBA" id="ARBA00005915"/>
    </source>
</evidence>
<evidence type="ECO:0000256" key="3">
    <source>
        <dbReference type="ARBA" id="ARBA00022722"/>
    </source>
</evidence>
<evidence type="ECO:0000313" key="10">
    <source>
        <dbReference type="Proteomes" id="UP000177187"/>
    </source>
</evidence>
<dbReference type="GO" id="GO:0003676">
    <property type="term" value="F:nucleic acid binding"/>
    <property type="evidence" value="ECO:0007669"/>
    <property type="project" value="InterPro"/>
</dbReference>
<dbReference type="Gene3D" id="3.10.310.30">
    <property type="match status" value="1"/>
</dbReference>
<dbReference type="STRING" id="1817816.A2Y64_07885"/>
<accession>A0A1F5FIQ1</accession>
<feature type="domain" description="DDH" evidence="6">
    <location>
        <begin position="85"/>
        <end position="233"/>
    </location>
</feature>
<feature type="domain" description="DHHA1" evidence="7">
    <location>
        <begin position="353"/>
        <end position="442"/>
    </location>
</feature>
<organism evidence="9 10">
    <name type="scientific">Candidatus Coatesbacteria bacterium RBG_13_66_14</name>
    <dbReference type="NCBI Taxonomy" id="1817816"/>
    <lineage>
        <taxon>Bacteria</taxon>
        <taxon>Candidatus Coatesiibacteriota</taxon>
    </lineage>
</organism>
<dbReference type="SUPFAM" id="SSF64182">
    <property type="entry name" value="DHH phosphoesterases"/>
    <property type="match status" value="1"/>
</dbReference>
<name>A0A1F5FIQ1_9BACT</name>
<dbReference type="NCBIfam" id="TIGR00644">
    <property type="entry name" value="recJ"/>
    <property type="match status" value="1"/>
</dbReference>
<dbReference type="GO" id="GO:0006310">
    <property type="term" value="P:DNA recombination"/>
    <property type="evidence" value="ECO:0007669"/>
    <property type="project" value="InterPro"/>
</dbReference>
<evidence type="ECO:0000259" key="7">
    <source>
        <dbReference type="Pfam" id="PF02272"/>
    </source>
</evidence>
<dbReference type="Gene3D" id="3.90.1640.30">
    <property type="match status" value="1"/>
</dbReference>